<dbReference type="Gene3D" id="2.120.10.30">
    <property type="entry name" value="TolB, C-terminal domain"/>
    <property type="match status" value="2"/>
</dbReference>
<keyword evidence="3" id="KW-0325">Glycoprotein</keyword>
<evidence type="ECO:0000313" key="5">
    <source>
        <dbReference type="EMBL" id="CAF1170964.1"/>
    </source>
</evidence>
<keyword evidence="6" id="KW-1185">Reference proteome</keyword>
<keyword evidence="2" id="KW-0677">Repeat</keyword>
<protein>
    <submittedName>
        <fullName evidence="5">Uncharacterized protein</fullName>
    </submittedName>
</protein>
<gene>
    <name evidence="5" type="ORF">XAT740_LOCUS22031</name>
</gene>
<dbReference type="PANTHER" id="PTHR10680:SF28">
    <property type="entry name" value="SMP-30_GLUCONOLACTONASE_LRE-LIKE REGION DOMAIN-CONTAINING PROTEIN"/>
    <property type="match status" value="1"/>
</dbReference>
<comment type="caution">
    <text evidence="5">The sequence shown here is derived from an EMBL/GenBank/DDBJ whole genome shotgun (WGS) entry which is preliminary data.</text>
</comment>
<sequence>AVDDEGFIYVSDTVYHKVKRYQLGNTRGTVVVGGHGQGSRPNQLNHPTYLFVDLQKSVYVSDSCNNRVVKWENGAKEGVVVAGGNGKGKNLNQLDCPAGIVVDRFGTLYVADHWNHRVMRWCKGASEGDILVGDQYISGDTTSHLNGPHGLGFDENGNLYVADSDNHRIQLFSIEFASEPTQIENIRISASREIAMKVVNAMGT</sequence>
<organism evidence="5 6">
    <name type="scientific">Adineta ricciae</name>
    <name type="common">Rotifer</name>
    <dbReference type="NCBI Taxonomy" id="249248"/>
    <lineage>
        <taxon>Eukaryota</taxon>
        <taxon>Metazoa</taxon>
        <taxon>Spiralia</taxon>
        <taxon>Gnathifera</taxon>
        <taxon>Rotifera</taxon>
        <taxon>Eurotatoria</taxon>
        <taxon>Bdelloidea</taxon>
        <taxon>Adinetida</taxon>
        <taxon>Adinetidae</taxon>
        <taxon>Adineta</taxon>
    </lineage>
</organism>
<dbReference type="PROSITE" id="PS51125">
    <property type="entry name" value="NHL"/>
    <property type="match status" value="2"/>
</dbReference>
<dbReference type="InterPro" id="IPR011042">
    <property type="entry name" value="6-blade_b-propeller_TolB-like"/>
</dbReference>
<dbReference type="PANTHER" id="PTHR10680">
    <property type="entry name" value="PEPTIDYL-GLYCINE ALPHA-AMIDATING MONOOXYGENASE"/>
    <property type="match status" value="1"/>
</dbReference>
<accession>A0A814U9J6</accession>
<dbReference type="SUPFAM" id="SSF101898">
    <property type="entry name" value="NHL repeat"/>
    <property type="match status" value="1"/>
</dbReference>
<proteinExistence type="predicted"/>
<dbReference type="EMBL" id="CAJNOR010001605">
    <property type="protein sequence ID" value="CAF1170964.1"/>
    <property type="molecule type" value="Genomic_DNA"/>
</dbReference>
<evidence type="ECO:0000256" key="1">
    <source>
        <dbReference type="ARBA" id="ARBA00022729"/>
    </source>
</evidence>
<feature type="non-terminal residue" evidence="5">
    <location>
        <position position="204"/>
    </location>
</feature>
<evidence type="ECO:0000313" key="6">
    <source>
        <dbReference type="Proteomes" id="UP000663828"/>
    </source>
</evidence>
<reference evidence="5" key="1">
    <citation type="submission" date="2021-02" db="EMBL/GenBank/DDBJ databases">
        <authorList>
            <person name="Nowell W R."/>
        </authorList>
    </citation>
    <scope>NUCLEOTIDE SEQUENCE</scope>
</reference>
<dbReference type="Pfam" id="PF01436">
    <property type="entry name" value="NHL"/>
    <property type="match status" value="2"/>
</dbReference>
<evidence type="ECO:0000256" key="4">
    <source>
        <dbReference type="PROSITE-ProRule" id="PRU00504"/>
    </source>
</evidence>
<dbReference type="Proteomes" id="UP000663828">
    <property type="component" value="Unassembled WGS sequence"/>
</dbReference>
<evidence type="ECO:0000256" key="2">
    <source>
        <dbReference type="ARBA" id="ARBA00022737"/>
    </source>
</evidence>
<dbReference type="AlphaFoldDB" id="A0A814U9J6"/>
<feature type="repeat" description="NHL" evidence="4">
    <location>
        <begin position="87"/>
        <end position="118"/>
    </location>
</feature>
<dbReference type="CDD" id="cd05819">
    <property type="entry name" value="NHL"/>
    <property type="match status" value="1"/>
</dbReference>
<feature type="repeat" description="NHL" evidence="4">
    <location>
        <begin position="139"/>
        <end position="175"/>
    </location>
</feature>
<dbReference type="GO" id="GO:0005576">
    <property type="term" value="C:extracellular region"/>
    <property type="evidence" value="ECO:0007669"/>
    <property type="project" value="TreeGrafter"/>
</dbReference>
<evidence type="ECO:0000256" key="3">
    <source>
        <dbReference type="ARBA" id="ARBA00023180"/>
    </source>
</evidence>
<name>A0A814U9J6_ADIRI</name>
<dbReference type="InterPro" id="IPR001258">
    <property type="entry name" value="NHL_repeat"/>
</dbReference>
<keyword evidence="1" id="KW-0732">Signal</keyword>